<evidence type="ECO:0000313" key="4">
    <source>
        <dbReference type="Proteomes" id="UP000240638"/>
    </source>
</evidence>
<reference evidence="3 4" key="1">
    <citation type="submission" date="2018-03" db="EMBL/GenBank/DDBJ databases">
        <title>Whole genome analyses suggest that Burkholderia sensu lato contains two further novel genera in the rhizoxinica-symbiotica group Mycetohabitans gen. nov., and Trinickia gen. nov.: implications for the evolution of diazotrophy and nodulation in the Burkholderiaceae.</title>
        <authorList>
            <person name="Estrada De Los Santos P."/>
            <person name="Palmer M."/>
            <person name="Chavez-Ramirez B."/>
            <person name="Steenkamp E.T."/>
            <person name="Hirsch A.M."/>
            <person name="Manyaka P."/>
            <person name="Maluk M."/>
            <person name="Lafos M."/>
            <person name="Crook M."/>
            <person name="Gross E."/>
            <person name="Simon M.F."/>
            <person name="Bueno Dos Reis Junior F."/>
            <person name="Poole P.S."/>
            <person name="Venter S.N."/>
            <person name="James E.K."/>
        </authorList>
    </citation>
    <scope>NUCLEOTIDE SEQUENCE [LARGE SCALE GENOMIC DNA]</scope>
    <source>
        <strain evidence="3 4">JPY-366</strain>
    </source>
</reference>
<sequence length="100" mass="10514">MRLISAALLGAAAILPALAHAETTLPDPTDPAASVPTITVPSAFADYQRYRDEDGPGWKQLNRAVNEAPANGGMQQHDAMSAKPTDNTHAHHAVHGEAPK</sequence>
<accession>A0A2T3XVM0</accession>
<comment type="caution">
    <text evidence="3">The sequence shown here is derived from an EMBL/GenBank/DDBJ whole genome shotgun (WGS) entry which is preliminary data.</text>
</comment>
<dbReference type="AlphaFoldDB" id="A0A2T3XVM0"/>
<gene>
    <name evidence="3" type="ORF">C9I57_11960</name>
</gene>
<evidence type="ECO:0000256" key="1">
    <source>
        <dbReference type="SAM" id="MobiDB-lite"/>
    </source>
</evidence>
<feature type="compositionally biased region" description="Basic and acidic residues" evidence="1">
    <location>
        <begin position="86"/>
        <end position="100"/>
    </location>
</feature>
<protein>
    <recommendedName>
        <fullName evidence="5">DUF4148 domain-containing protein</fullName>
    </recommendedName>
</protein>
<name>A0A2T3XVM0_9BURK</name>
<evidence type="ECO:0000256" key="2">
    <source>
        <dbReference type="SAM" id="SignalP"/>
    </source>
</evidence>
<organism evidence="3 4">
    <name type="scientific">Trinickia symbiotica</name>
    <dbReference type="NCBI Taxonomy" id="863227"/>
    <lineage>
        <taxon>Bacteria</taxon>
        <taxon>Pseudomonadati</taxon>
        <taxon>Pseudomonadota</taxon>
        <taxon>Betaproteobacteria</taxon>
        <taxon>Burkholderiales</taxon>
        <taxon>Burkholderiaceae</taxon>
        <taxon>Trinickia</taxon>
    </lineage>
</organism>
<evidence type="ECO:0000313" key="3">
    <source>
        <dbReference type="EMBL" id="PTB20547.1"/>
    </source>
</evidence>
<feature type="region of interest" description="Disordered" evidence="1">
    <location>
        <begin position="69"/>
        <end position="100"/>
    </location>
</feature>
<dbReference type="EMBL" id="PYUC01000005">
    <property type="protein sequence ID" value="PTB20547.1"/>
    <property type="molecule type" value="Genomic_DNA"/>
</dbReference>
<keyword evidence="2" id="KW-0732">Signal</keyword>
<feature type="signal peptide" evidence="2">
    <location>
        <begin position="1"/>
        <end position="21"/>
    </location>
</feature>
<evidence type="ECO:0008006" key="5">
    <source>
        <dbReference type="Google" id="ProtNLM"/>
    </source>
</evidence>
<proteinExistence type="predicted"/>
<dbReference type="RefSeq" id="WP_107150868.1">
    <property type="nucleotide sequence ID" value="NZ_PYUC01000005.1"/>
</dbReference>
<feature type="chain" id="PRO_5015394265" description="DUF4148 domain-containing protein" evidence="2">
    <location>
        <begin position="22"/>
        <end position="100"/>
    </location>
</feature>
<dbReference type="Proteomes" id="UP000240638">
    <property type="component" value="Unassembled WGS sequence"/>
</dbReference>